<sequence>MAPMDSNEIEKGNPEYSAHSDPASEDAKDISDVELAEIRTVKQGLHQRHIQMIALAGTIGTGLFLGSGRNLSESGPLGALLGYTIVGVAVSPVVMGVGEMGALIPLSGGVIRYVEYFVDPALAFADGWNLVYAHLVGIPAEIVAASVLVQFWVQVNNAVWITVFGVLMLITGISFVRIYGELEFFFSLLKILLIVGINLMALVITCGGGQNHEPIGFRYWHHPGPFVQYLGVSGPWGRFLGFWAMLATAPYAYAGIEFITVAAAETRNPRTAIPQAARRVFWRILLFYVITIFMIGLIVPSNDPALTAKGAKATAKSPFVIAATRAGAKAVPSIVNTVVISSAWSAGNSALLSGSRILFGLAQHGHAPRVFLRLNRFGVPWVGVALIGVFMALGFMSLDSTAYEVFTWLQDLISIATLVNWIIISITYLRFFYGCRAQGVNRQLELPWAAPFQPYSTWVSLCLFIVLLLTGGFTVFMKGHWNVQTFIGKYLEIPVIILLFFGYKFLKKTRIEPLTELPIRRFITLYQQEPVPEVKKKRGLQKLNVLWG</sequence>
<feature type="transmembrane region" description="Helical" evidence="8">
    <location>
        <begin position="191"/>
        <end position="210"/>
    </location>
</feature>
<evidence type="ECO:0000313" key="11">
    <source>
        <dbReference type="Proteomes" id="UP000799439"/>
    </source>
</evidence>
<name>A0A9P4J8J2_9PEZI</name>
<feature type="transmembrane region" description="Helical" evidence="8">
    <location>
        <begin position="159"/>
        <end position="179"/>
    </location>
</feature>
<reference evidence="10" key="1">
    <citation type="journal article" date="2020" name="Stud. Mycol.">
        <title>101 Dothideomycetes genomes: a test case for predicting lifestyles and emergence of pathogens.</title>
        <authorList>
            <person name="Haridas S."/>
            <person name="Albert R."/>
            <person name="Binder M."/>
            <person name="Bloem J."/>
            <person name="Labutti K."/>
            <person name="Salamov A."/>
            <person name="Andreopoulos B."/>
            <person name="Baker S."/>
            <person name="Barry K."/>
            <person name="Bills G."/>
            <person name="Bluhm B."/>
            <person name="Cannon C."/>
            <person name="Castanera R."/>
            <person name="Culley D."/>
            <person name="Daum C."/>
            <person name="Ezra D."/>
            <person name="Gonzalez J."/>
            <person name="Henrissat B."/>
            <person name="Kuo A."/>
            <person name="Liang C."/>
            <person name="Lipzen A."/>
            <person name="Lutzoni F."/>
            <person name="Magnuson J."/>
            <person name="Mondo S."/>
            <person name="Nolan M."/>
            <person name="Ohm R."/>
            <person name="Pangilinan J."/>
            <person name="Park H.-J."/>
            <person name="Ramirez L."/>
            <person name="Alfaro M."/>
            <person name="Sun H."/>
            <person name="Tritt A."/>
            <person name="Yoshinaga Y."/>
            <person name="Zwiers L.-H."/>
            <person name="Turgeon B."/>
            <person name="Goodwin S."/>
            <person name="Spatafora J."/>
            <person name="Crous P."/>
            <person name="Grigoriev I."/>
        </authorList>
    </citation>
    <scope>NUCLEOTIDE SEQUENCE</scope>
    <source>
        <strain evidence="10">CBS 260.36</strain>
    </source>
</reference>
<feature type="domain" description="Amino acid permease/ SLC12A" evidence="9">
    <location>
        <begin position="49"/>
        <end position="511"/>
    </location>
</feature>
<dbReference type="PANTHER" id="PTHR43341:SF18">
    <property type="entry name" value="AMINO ACID PERMEASE_ SLC12A DOMAIN-CONTAINING PROTEIN"/>
    <property type="match status" value="1"/>
</dbReference>
<comment type="caution">
    <text evidence="10">The sequence shown here is derived from an EMBL/GenBank/DDBJ whole genome shotgun (WGS) entry which is preliminary data.</text>
</comment>
<keyword evidence="11" id="KW-1185">Reference proteome</keyword>
<comment type="subcellular location">
    <subcellularLocation>
        <location evidence="1">Membrane</location>
        <topology evidence="1">Multi-pass membrane protein</topology>
    </subcellularLocation>
</comment>
<feature type="region of interest" description="Disordered" evidence="7">
    <location>
        <begin position="1"/>
        <end position="29"/>
    </location>
</feature>
<keyword evidence="3 8" id="KW-0812">Transmembrane</keyword>
<evidence type="ECO:0000256" key="8">
    <source>
        <dbReference type="SAM" id="Phobius"/>
    </source>
</evidence>
<evidence type="ECO:0000313" key="10">
    <source>
        <dbReference type="EMBL" id="KAF2157036.1"/>
    </source>
</evidence>
<feature type="transmembrane region" description="Helical" evidence="8">
    <location>
        <begin position="280"/>
        <end position="299"/>
    </location>
</feature>
<feature type="transmembrane region" description="Helical" evidence="8">
    <location>
        <begin position="240"/>
        <end position="259"/>
    </location>
</feature>
<keyword evidence="2" id="KW-0813">Transport</keyword>
<evidence type="ECO:0000256" key="1">
    <source>
        <dbReference type="ARBA" id="ARBA00004141"/>
    </source>
</evidence>
<feature type="transmembrane region" description="Helical" evidence="8">
    <location>
        <begin position="49"/>
        <end position="65"/>
    </location>
</feature>
<dbReference type="PANTHER" id="PTHR43341">
    <property type="entry name" value="AMINO ACID PERMEASE"/>
    <property type="match status" value="1"/>
</dbReference>
<organism evidence="10 11">
    <name type="scientific">Myriangium duriaei CBS 260.36</name>
    <dbReference type="NCBI Taxonomy" id="1168546"/>
    <lineage>
        <taxon>Eukaryota</taxon>
        <taxon>Fungi</taxon>
        <taxon>Dikarya</taxon>
        <taxon>Ascomycota</taxon>
        <taxon>Pezizomycotina</taxon>
        <taxon>Dothideomycetes</taxon>
        <taxon>Dothideomycetidae</taxon>
        <taxon>Myriangiales</taxon>
        <taxon>Myriangiaceae</taxon>
        <taxon>Myriangium</taxon>
    </lineage>
</organism>
<proteinExistence type="predicted"/>
<dbReference type="FunFam" id="1.20.1740.10:FF:000006">
    <property type="entry name" value="General amino acid permease"/>
    <property type="match status" value="1"/>
</dbReference>
<dbReference type="InterPro" id="IPR050524">
    <property type="entry name" value="APC_YAT"/>
</dbReference>
<dbReference type="OrthoDB" id="3900342at2759"/>
<feature type="transmembrane region" description="Helical" evidence="8">
    <location>
        <begin position="454"/>
        <end position="475"/>
    </location>
</feature>
<feature type="transmembrane region" description="Helical" evidence="8">
    <location>
        <begin position="413"/>
        <end position="433"/>
    </location>
</feature>
<dbReference type="GO" id="GO:0016020">
    <property type="term" value="C:membrane"/>
    <property type="evidence" value="ECO:0007669"/>
    <property type="project" value="UniProtKB-SubCell"/>
</dbReference>
<dbReference type="Gene3D" id="1.20.1740.10">
    <property type="entry name" value="Amino acid/polyamine transporter I"/>
    <property type="match status" value="1"/>
</dbReference>
<dbReference type="AlphaFoldDB" id="A0A9P4J8J2"/>
<gene>
    <name evidence="10" type="ORF">K461DRAFT_283808</name>
</gene>
<evidence type="ECO:0000256" key="6">
    <source>
        <dbReference type="ARBA" id="ARBA00023136"/>
    </source>
</evidence>
<keyword evidence="4" id="KW-0029">Amino-acid transport</keyword>
<keyword evidence="5 8" id="KW-1133">Transmembrane helix</keyword>
<evidence type="ECO:0000256" key="5">
    <source>
        <dbReference type="ARBA" id="ARBA00022989"/>
    </source>
</evidence>
<evidence type="ECO:0000256" key="3">
    <source>
        <dbReference type="ARBA" id="ARBA00022692"/>
    </source>
</evidence>
<accession>A0A9P4J8J2</accession>
<evidence type="ECO:0000256" key="2">
    <source>
        <dbReference type="ARBA" id="ARBA00022448"/>
    </source>
</evidence>
<protein>
    <recommendedName>
        <fullName evidence="9">Amino acid permease/ SLC12A domain-containing protein</fullName>
    </recommendedName>
</protein>
<dbReference type="EMBL" id="ML996081">
    <property type="protein sequence ID" value="KAF2157036.1"/>
    <property type="molecule type" value="Genomic_DNA"/>
</dbReference>
<feature type="transmembrane region" description="Helical" evidence="8">
    <location>
        <begin position="374"/>
        <end position="393"/>
    </location>
</feature>
<evidence type="ECO:0000256" key="7">
    <source>
        <dbReference type="SAM" id="MobiDB-lite"/>
    </source>
</evidence>
<dbReference type="PIRSF" id="PIRSF006060">
    <property type="entry name" value="AA_transporter"/>
    <property type="match status" value="1"/>
</dbReference>
<dbReference type="Proteomes" id="UP000799439">
    <property type="component" value="Unassembled WGS sequence"/>
</dbReference>
<dbReference type="Pfam" id="PF00324">
    <property type="entry name" value="AA_permease"/>
    <property type="match status" value="1"/>
</dbReference>
<feature type="transmembrane region" description="Helical" evidence="8">
    <location>
        <begin position="343"/>
        <end position="362"/>
    </location>
</feature>
<feature type="transmembrane region" description="Helical" evidence="8">
    <location>
        <begin position="130"/>
        <end position="153"/>
    </location>
</feature>
<evidence type="ECO:0000256" key="4">
    <source>
        <dbReference type="ARBA" id="ARBA00022970"/>
    </source>
</evidence>
<dbReference type="InterPro" id="IPR004841">
    <property type="entry name" value="AA-permease/SLC12A_dom"/>
</dbReference>
<keyword evidence="6 8" id="KW-0472">Membrane</keyword>
<dbReference type="GO" id="GO:0015171">
    <property type="term" value="F:amino acid transmembrane transporter activity"/>
    <property type="evidence" value="ECO:0007669"/>
    <property type="project" value="TreeGrafter"/>
</dbReference>
<evidence type="ECO:0000259" key="9">
    <source>
        <dbReference type="Pfam" id="PF00324"/>
    </source>
</evidence>
<feature type="transmembrane region" description="Helical" evidence="8">
    <location>
        <begin position="487"/>
        <end position="506"/>
    </location>
</feature>